<name>A0A1C0YW45_9BACL</name>
<evidence type="ECO:0000313" key="1">
    <source>
        <dbReference type="EMBL" id="OCS91408.1"/>
    </source>
</evidence>
<keyword evidence="2" id="KW-1185">Reference proteome</keyword>
<dbReference type="Proteomes" id="UP000093482">
    <property type="component" value="Unassembled WGS sequence"/>
</dbReference>
<protein>
    <recommendedName>
        <fullName evidence="3">RNA polymerase II</fullName>
    </recommendedName>
</protein>
<dbReference type="EMBL" id="MATO01000028">
    <property type="protein sequence ID" value="OCS91408.1"/>
    <property type="molecule type" value="Genomic_DNA"/>
</dbReference>
<evidence type="ECO:0000313" key="2">
    <source>
        <dbReference type="Proteomes" id="UP000093482"/>
    </source>
</evidence>
<dbReference type="OrthoDB" id="2431422at2"/>
<comment type="caution">
    <text evidence="1">The sequence shown here is derived from an EMBL/GenBank/DDBJ whole genome shotgun (WGS) entry which is preliminary data.</text>
</comment>
<organism evidence="1 2">
    <name type="scientific">Caryophanon latum</name>
    <dbReference type="NCBI Taxonomy" id="33977"/>
    <lineage>
        <taxon>Bacteria</taxon>
        <taxon>Bacillati</taxon>
        <taxon>Bacillota</taxon>
        <taxon>Bacilli</taxon>
        <taxon>Bacillales</taxon>
        <taxon>Caryophanaceae</taxon>
        <taxon>Caryophanon</taxon>
    </lineage>
</organism>
<sequence length="473" mass="53070">MKKIAVSLFVVLLLVNAGLVFFQYYGFSEGGDEKALVDFSYAQEIEVTYANATLEVRHTFTDLPSGELTLVWPKAATAIACEEGACNRLAGNSATFTAGDTNQQVLTYKVPIAGGLKSQTLMQNVFVQLQAGTADTSTVHISTKNGQKGQWITGLPLSSTNTLDGLTYTVFSGKGNVYDLYWQAGDIALKTATEDYSIYSAYNVTDKFVEEVSKMEIEFNQHVAIIQAKKQNVHENSRFIFMPELNLAQVKTQIVAAQLATKYKVPADSPAWLSQLLIAEVADITLTDPRAQQIRQELTKRLTTKQNELLHEKIVALKGETVTLEQLDTMLTSIIGEKTSFFTANATSKTLYPLLFEDERGIYIDEVRIDELKAIKYNDLTYYLATPLLETLGYKGAEGENGFYVTGNGHSYRFPVSEMFYVFNERRYDVKTRPFDKIGGQYYIEEAWLVRLFKVDVRKKDRVIEITTIQGEQ</sequence>
<gene>
    <name evidence="1" type="ORF">A6K76_08645</name>
</gene>
<evidence type="ECO:0008006" key="3">
    <source>
        <dbReference type="Google" id="ProtNLM"/>
    </source>
</evidence>
<reference evidence="1 2" key="1">
    <citation type="submission" date="2016-07" db="EMBL/GenBank/DDBJ databases">
        <title>Caryophanon latum genome sequencing.</title>
        <authorList>
            <person name="Verma A."/>
            <person name="Pal Y."/>
            <person name="Krishnamurthi S."/>
        </authorList>
    </citation>
    <scope>NUCLEOTIDE SEQUENCE [LARGE SCALE GENOMIC DNA]</scope>
    <source>
        <strain evidence="1 2">DSM 14151</strain>
    </source>
</reference>
<accession>A0A1C0YW45</accession>
<dbReference type="AlphaFoldDB" id="A0A1C0YW45"/>
<proteinExistence type="predicted"/>
<dbReference type="RefSeq" id="WP_066463237.1">
    <property type="nucleotide sequence ID" value="NZ_MATO01000028.1"/>
</dbReference>